<dbReference type="AlphaFoldDB" id="A0A0F8YHR1"/>
<accession>A0A0F8YHR1</accession>
<name>A0A0F8YHR1_9ZZZZ</name>
<sequence length="104" mass="11704">MTTLAAVLQRVMERDERYLRSEDWKCPVSPTQAHHLVEGDCRWCGQTREPAAAGILEHEVVMLSACISKLNRGSLRVEGLPKSVRKMVEKEGCLGGQEMDRCHP</sequence>
<reference evidence="1" key="1">
    <citation type="journal article" date="2015" name="Nature">
        <title>Complex archaea that bridge the gap between prokaryotes and eukaryotes.</title>
        <authorList>
            <person name="Spang A."/>
            <person name="Saw J.H."/>
            <person name="Jorgensen S.L."/>
            <person name="Zaremba-Niedzwiedzka K."/>
            <person name="Martijn J."/>
            <person name="Lind A.E."/>
            <person name="van Eijk R."/>
            <person name="Schleper C."/>
            <person name="Guy L."/>
            <person name="Ettema T.J."/>
        </authorList>
    </citation>
    <scope>NUCLEOTIDE SEQUENCE</scope>
</reference>
<dbReference type="EMBL" id="LAZR01066341">
    <property type="protein sequence ID" value="KKK53764.1"/>
    <property type="molecule type" value="Genomic_DNA"/>
</dbReference>
<protein>
    <submittedName>
        <fullName evidence="1">Uncharacterized protein</fullName>
    </submittedName>
</protein>
<gene>
    <name evidence="1" type="ORF">LCGC14_3091490</name>
</gene>
<feature type="non-terminal residue" evidence="1">
    <location>
        <position position="104"/>
    </location>
</feature>
<evidence type="ECO:0000313" key="1">
    <source>
        <dbReference type="EMBL" id="KKK53764.1"/>
    </source>
</evidence>
<proteinExistence type="predicted"/>
<comment type="caution">
    <text evidence="1">The sequence shown here is derived from an EMBL/GenBank/DDBJ whole genome shotgun (WGS) entry which is preliminary data.</text>
</comment>
<organism evidence="1">
    <name type="scientific">marine sediment metagenome</name>
    <dbReference type="NCBI Taxonomy" id="412755"/>
    <lineage>
        <taxon>unclassified sequences</taxon>
        <taxon>metagenomes</taxon>
        <taxon>ecological metagenomes</taxon>
    </lineage>
</organism>